<keyword evidence="4" id="KW-1185">Reference proteome</keyword>
<keyword evidence="2" id="KW-0732">Signal</keyword>
<organism evidence="3 4">
    <name type="scientific">Belliella marina</name>
    <dbReference type="NCBI Taxonomy" id="1644146"/>
    <lineage>
        <taxon>Bacteria</taxon>
        <taxon>Pseudomonadati</taxon>
        <taxon>Bacteroidota</taxon>
        <taxon>Cytophagia</taxon>
        <taxon>Cytophagales</taxon>
        <taxon>Cyclobacteriaceae</taxon>
        <taxon>Belliella</taxon>
    </lineage>
</organism>
<evidence type="ECO:0008006" key="5">
    <source>
        <dbReference type="Google" id="ProtNLM"/>
    </source>
</evidence>
<dbReference type="PANTHER" id="PTHR35480:SF1">
    <property type="entry name" value="MATERNAL EFFECT EMBRYO ARREST 22"/>
    <property type="match status" value="1"/>
</dbReference>
<dbReference type="PANTHER" id="PTHR35480">
    <property type="entry name" value="MATERNAL EFFECT EMBRYO ARREST 22"/>
    <property type="match status" value="1"/>
</dbReference>
<comment type="caution">
    <text evidence="3">The sequence shown here is derived from an EMBL/GenBank/DDBJ whole genome shotgun (WGS) entry which is preliminary data.</text>
</comment>
<protein>
    <recommendedName>
        <fullName evidence="5">DUF4398 domain-containing protein</fullName>
    </recommendedName>
</protein>
<evidence type="ECO:0000256" key="1">
    <source>
        <dbReference type="SAM" id="Coils"/>
    </source>
</evidence>
<dbReference type="EMBL" id="JBHUHR010000021">
    <property type="protein sequence ID" value="MFD2034645.1"/>
    <property type="molecule type" value="Genomic_DNA"/>
</dbReference>
<feature type="chain" id="PRO_5046361819" description="DUF4398 domain-containing protein" evidence="2">
    <location>
        <begin position="21"/>
        <end position="351"/>
    </location>
</feature>
<evidence type="ECO:0000313" key="4">
    <source>
        <dbReference type="Proteomes" id="UP001597361"/>
    </source>
</evidence>
<evidence type="ECO:0000256" key="2">
    <source>
        <dbReference type="SAM" id="SignalP"/>
    </source>
</evidence>
<evidence type="ECO:0000313" key="3">
    <source>
        <dbReference type="EMBL" id="MFD2034645.1"/>
    </source>
</evidence>
<gene>
    <name evidence="3" type="ORF">ACFSKL_07595</name>
</gene>
<proteinExistence type="predicted"/>
<reference evidence="4" key="1">
    <citation type="journal article" date="2019" name="Int. J. Syst. Evol. Microbiol.">
        <title>The Global Catalogue of Microorganisms (GCM) 10K type strain sequencing project: providing services to taxonomists for standard genome sequencing and annotation.</title>
        <authorList>
            <consortium name="The Broad Institute Genomics Platform"/>
            <consortium name="The Broad Institute Genome Sequencing Center for Infectious Disease"/>
            <person name="Wu L."/>
            <person name="Ma J."/>
        </authorList>
    </citation>
    <scope>NUCLEOTIDE SEQUENCE [LARGE SCALE GENOMIC DNA]</scope>
    <source>
        <strain evidence="4">CGMCC 1.15180</strain>
    </source>
</reference>
<accession>A0ABW4VKX7</accession>
<feature type="coiled-coil region" evidence="1">
    <location>
        <begin position="71"/>
        <end position="223"/>
    </location>
</feature>
<keyword evidence="1" id="KW-0175">Coiled coil</keyword>
<dbReference type="RefSeq" id="WP_376884993.1">
    <property type="nucleotide sequence ID" value="NZ_JBHUHR010000021.1"/>
</dbReference>
<name>A0ABW4VKX7_9BACT</name>
<sequence>MKKSIFLLFVLLVSSTFVFSQVKMDSLAVNYIYPPNPPNPPNIYDGFTPKESWDIHRAAYIKQLKAKGLTDEELKKSLIEYENQKEEFIAQVKEKLRIAEIQRKNAEEQRALAAIERKKAEELRKQAEIERAKADEQRKLAEIQRAKADEQRKLAEIQRAKADEQRASDAIERKKAEELRKQAGIERAKADEQRKIAEIQRAKADEQRKLAEIQRLKADEQRKKSQEWRNNSENILTKNITLSNESSNSKPIVFKVTSKTTLYIGIRAHISSGNALIEIFNPEGIKEGELSLKAKPSPNKGKGELEYTSGALDKTISNAGAGEWQVKISSQKSNGNVAMSVAQYIKPTVDE</sequence>
<dbReference type="Proteomes" id="UP001597361">
    <property type="component" value="Unassembled WGS sequence"/>
</dbReference>
<feature type="signal peptide" evidence="2">
    <location>
        <begin position="1"/>
        <end position="20"/>
    </location>
</feature>